<dbReference type="AlphaFoldDB" id="A0A397S3N9"/>
<evidence type="ECO:0000313" key="1">
    <source>
        <dbReference type="EMBL" id="RIA79329.1"/>
    </source>
</evidence>
<organism evidence="1 2">
    <name type="scientific">Glomus cerebriforme</name>
    <dbReference type="NCBI Taxonomy" id="658196"/>
    <lineage>
        <taxon>Eukaryota</taxon>
        <taxon>Fungi</taxon>
        <taxon>Fungi incertae sedis</taxon>
        <taxon>Mucoromycota</taxon>
        <taxon>Glomeromycotina</taxon>
        <taxon>Glomeromycetes</taxon>
        <taxon>Glomerales</taxon>
        <taxon>Glomeraceae</taxon>
        <taxon>Glomus</taxon>
    </lineage>
</organism>
<name>A0A397S3N9_9GLOM</name>
<evidence type="ECO:0000313" key="2">
    <source>
        <dbReference type="Proteomes" id="UP000265703"/>
    </source>
</evidence>
<comment type="caution">
    <text evidence="1">The sequence shown here is derived from an EMBL/GenBank/DDBJ whole genome shotgun (WGS) entry which is preliminary data.</text>
</comment>
<proteinExistence type="predicted"/>
<reference evidence="1 2" key="1">
    <citation type="submission" date="2018-06" db="EMBL/GenBank/DDBJ databases">
        <title>Comparative genomics reveals the genomic features of Rhizophagus irregularis, R. cerebriforme, R. diaphanum and Gigaspora rosea, and their symbiotic lifestyle signature.</title>
        <authorList>
            <person name="Morin E."/>
            <person name="San Clemente H."/>
            <person name="Chen E.C.H."/>
            <person name="De La Providencia I."/>
            <person name="Hainaut M."/>
            <person name="Kuo A."/>
            <person name="Kohler A."/>
            <person name="Murat C."/>
            <person name="Tang N."/>
            <person name="Roy S."/>
            <person name="Loubradou J."/>
            <person name="Henrissat B."/>
            <person name="Grigoriev I.V."/>
            <person name="Corradi N."/>
            <person name="Roux C."/>
            <person name="Martin F.M."/>
        </authorList>
    </citation>
    <scope>NUCLEOTIDE SEQUENCE [LARGE SCALE GENOMIC DNA]</scope>
    <source>
        <strain evidence="1 2">DAOM 227022</strain>
    </source>
</reference>
<gene>
    <name evidence="1" type="ORF">C1645_840942</name>
</gene>
<dbReference type="Proteomes" id="UP000265703">
    <property type="component" value="Unassembled WGS sequence"/>
</dbReference>
<keyword evidence="2" id="KW-1185">Reference proteome</keyword>
<sequence length="53" mass="6314">MEQIIKKKPSSKTTMQMIFIQFDEYNSSIHPVFKNLLPYSKQEKIYIYIASVN</sequence>
<accession>A0A397S3N9</accession>
<protein>
    <submittedName>
        <fullName evidence="1">Uncharacterized protein</fullName>
    </submittedName>
</protein>
<dbReference type="EMBL" id="QKYT01001363">
    <property type="protein sequence ID" value="RIA79329.1"/>
    <property type="molecule type" value="Genomic_DNA"/>
</dbReference>